<dbReference type="AlphaFoldDB" id="A0A0G0Q4E2"/>
<keyword evidence="1" id="KW-0472">Membrane</keyword>
<dbReference type="Proteomes" id="UP000034137">
    <property type="component" value="Unassembled WGS sequence"/>
</dbReference>
<name>A0A0G0Q4E2_9BACT</name>
<keyword evidence="1" id="KW-1133">Transmembrane helix</keyword>
<feature type="transmembrane region" description="Helical" evidence="1">
    <location>
        <begin position="20"/>
        <end position="40"/>
    </location>
</feature>
<gene>
    <name evidence="2" type="ORF">UT64_C0039G0010</name>
</gene>
<proteinExistence type="predicted"/>
<accession>A0A0G0Q4E2</accession>
<evidence type="ECO:0000313" key="2">
    <source>
        <dbReference type="EMBL" id="KKR32231.1"/>
    </source>
</evidence>
<sequence>MEVNQNRPAQGGLKKAFKIFGAVLVVLALMFVVVFAYNYWRISTGRLIKWEGQYYTKDQIKQKYGEQVYDVPAKNTPEEVYTKFREALLKNDIEGALGVIREEKRDGYREAFKDEVKFDKWVKTLPKKITKDNEMGNFAYYDIDYGTENKNSVDFVKNKEGYWQIDGI</sequence>
<dbReference type="EMBL" id="LBXO01000039">
    <property type="protein sequence ID" value="KKR32231.1"/>
    <property type="molecule type" value="Genomic_DNA"/>
</dbReference>
<evidence type="ECO:0000313" key="3">
    <source>
        <dbReference type="Proteomes" id="UP000034137"/>
    </source>
</evidence>
<keyword evidence="1" id="KW-0812">Transmembrane</keyword>
<organism evidence="2 3">
    <name type="scientific">Candidatus Falkowbacteria bacterium GW2011_GWF2_39_8</name>
    <dbReference type="NCBI Taxonomy" id="1618642"/>
    <lineage>
        <taxon>Bacteria</taxon>
        <taxon>Candidatus Falkowiibacteriota</taxon>
    </lineage>
</organism>
<evidence type="ECO:0000256" key="1">
    <source>
        <dbReference type="SAM" id="Phobius"/>
    </source>
</evidence>
<reference evidence="2 3" key="1">
    <citation type="journal article" date="2015" name="Nature">
        <title>rRNA introns, odd ribosomes, and small enigmatic genomes across a large radiation of phyla.</title>
        <authorList>
            <person name="Brown C.T."/>
            <person name="Hug L.A."/>
            <person name="Thomas B.C."/>
            <person name="Sharon I."/>
            <person name="Castelle C.J."/>
            <person name="Singh A."/>
            <person name="Wilkins M.J."/>
            <person name="Williams K.H."/>
            <person name="Banfield J.F."/>
        </authorList>
    </citation>
    <scope>NUCLEOTIDE SEQUENCE [LARGE SCALE GENOMIC DNA]</scope>
</reference>
<comment type="caution">
    <text evidence="2">The sequence shown here is derived from an EMBL/GenBank/DDBJ whole genome shotgun (WGS) entry which is preliminary data.</text>
</comment>
<protein>
    <submittedName>
        <fullName evidence="2">Uncharacterized protein</fullName>
    </submittedName>
</protein>